<dbReference type="EMBL" id="OZ004260">
    <property type="protein sequence ID" value="CAK7922317.1"/>
    <property type="molecule type" value="Genomic_DNA"/>
</dbReference>
<evidence type="ECO:0000256" key="2">
    <source>
        <dbReference type="ARBA" id="ARBA00004922"/>
    </source>
</evidence>
<dbReference type="InterPro" id="IPR029044">
    <property type="entry name" value="Nucleotide-diphossugar_trans"/>
</dbReference>
<keyword evidence="8" id="KW-0333">Golgi apparatus</keyword>
<comment type="pathway">
    <text evidence="2">Protein modification; protein glycosylation.</text>
</comment>
<keyword evidence="5 10" id="KW-0812">Transmembrane</keyword>
<comment type="similarity">
    <text evidence="3">Belongs to the MNN1/MNT family.</text>
</comment>
<gene>
    <name evidence="11" type="primary">MNN2</name>
    <name evidence="11" type="ORF">CAAN4_H25290</name>
</gene>
<proteinExistence type="inferred from homology"/>
<comment type="subcellular location">
    <subcellularLocation>
        <location evidence="1">Golgi apparatus membrane</location>
        <topology evidence="1">Single-pass type II membrane protein</topology>
    </subcellularLocation>
</comment>
<dbReference type="PANTHER" id="PTHR31646">
    <property type="entry name" value="ALPHA-1,2-MANNOSYLTRANSFERASE MNN2"/>
    <property type="match status" value="1"/>
</dbReference>
<keyword evidence="6" id="KW-0735">Signal-anchor</keyword>
<feature type="transmembrane region" description="Helical" evidence="10">
    <location>
        <begin position="12"/>
        <end position="30"/>
    </location>
</feature>
<evidence type="ECO:0000256" key="9">
    <source>
        <dbReference type="ARBA" id="ARBA00023136"/>
    </source>
</evidence>
<keyword evidence="4" id="KW-0808">Transferase</keyword>
<protein>
    <submittedName>
        <fullName evidence="11">Alpha-1,2-mannosyltransferase Mnn2p</fullName>
    </submittedName>
</protein>
<evidence type="ECO:0000313" key="11">
    <source>
        <dbReference type="EMBL" id="CAK7922317.1"/>
    </source>
</evidence>
<evidence type="ECO:0000256" key="4">
    <source>
        <dbReference type="ARBA" id="ARBA00022679"/>
    </source>
</evidence>
<dbReference type="PANTHER" id="PTHR31646:SF1">
    <property type="entry name" value="ALPHA-1,2-MANNOSYLTRANSFERASE MNN2"/>
    <property type="match status" value="1"/>
</dbReference>
<evidence type="ECO:0000313" key="12">
    <source>
        <dbReference type="Proteomes" id="UP001497600"/>
    </source>
</evidence>
<dbReference type="SUPFAM" id="SSF53448">
    <property type="entry name" value="Nucleotide-diphospho-sugar transferases"/>
    <property type="match status" value="1"/>
</dbReference>
<name>A0ABP0EQA7_9ASCO</name>
<evidence type="ECO:0000256" key="5">
    <source>
        <dbReference type="ARBA" id="ARBA00022692"/>
    </source>
</evidence>
<accession>A0ABP0EQA7</accession>
<sequence length="664" mass="77151">MPILRKIQKPRRIGVLLLISSFITGLYWILSVSSRPHIFGDLVQHGYTISEYAHDVNNRFMIIQKHFGSHLAPKDENINIFWRFLNSEGSERVNYDVHFVDGYDYDDMLKAQKTLIGDRMKYSDSDRLKMETNFCKEFQTFLANLLKSIQECKPRIDSINNNEHYPNQENSKYPTREGRAPLYGGHLRENYLQEPVRTEEMLSSYLHLTEEELNSLKSSHDSFLSIMPQEFPQELFNNSLHNNFMKGDGIMYLGGGRYNQLVLLSLKTLRDSGSELPVEVILPQRSDYDIGFCQNILPSFNAECKVMTDYLPLEYVDKIAGYQLKNVALIISSFERVLYLDADNLPIKNPDVFFSNPPFSSQEMVIWPDLWRRSTSPYFYKIAGIHVDPKNKTRNSYFHDDPKGKSDLTFSYHDCEGAIPEASSETGQILINKKVHFRTLVLSMFYNYFGPEYYYPLLSQGAAGEGDKETFIAAAHKLKLPYYQVQEFTREFGPPSKNSNQHQFFAMGQYDPIVDFIQKENIKDKGIRGSSTMNHYSDSEPVLATNEYDLGKSNYKYHLFKSSQLFFLHANWPKLNPEELFLSNAYGRGPIQDGIRIRLYQNDVIKELNGYDFELQIMENLHWLYCEHDLDLNGLAPPNSPKRQEICIQIQNEVQFLSKDNFRS</sequence>
<dbReference type="Proteomes" id="UP001497600">
    <property type="component" value="Chromosome H"/>
</dbReference>
<dbReference type="InterPro" id="IPR022751">
    <property type="entry name" value="Alpha_mannosyltransferase"/>
</dbReference>
<keyword evidence="9 10" id="KW-0472">Membrane</keyword>
<dbReference type="Pfam" id="PF11051">
    <property type="entry name" value="Mannosyl_trans3"/>
    <property type="match status" value="1"/>
</dbReference>
<evidence type="ECO:0000256" key="3">
    <source>
        <dbReference type="ARBA" id="ARBA00009105"/>
    </source>
</evidence>
<evidence type="ECO:0000256" key="6">
    <source>
        <dbReference type="ARBA" id="ARBA00022968"/>
    </source>
</evidence>
<evidence type="ECO:0000256" key="1">
    <source>
        <dbReference type="ARBA" id="ARBA00004323"/>
    </source>
</evidence>
<keyword evidence="12" id="KW-1185">Reference proteome</keyword>
<evidence type="ECO:0000256" key="10">
    <source>
        <dbReference type="SAM" id="Phobius"/>
    </source>
</evidence>
<organism evidence="11 12">
    <name type="scientific">[Candida] anglica</name>
    <dbReference type="NCBI Taxonomy" id="148631"/>
    <lineage>
        <taxon>Eukaryota</taxon>
        <taxon>Fungi</taxon>
        <taxon>Dikarya</taxon>
        <taxon>Ascomycota</taxon>
        <taxon>Saccharomycotina</taxon>
        <taxon>Pichiomycetes</taxon>
        <taxon>Debaryomycetaceae</taxon>
        <taxon>Kurtzmaniella</taxon>
    </lineage>
</organism>
<keyword evidence="7 10" id="KW-1133">Transmembrane helix</keyword>
<evidence type="ECO:0000256" key="8">
    <source>
        <dbReference type="ARBA" id="ARBA00023034"/>
    </source>
</evidence>
<evidence type="ECO:0000256" key="7">
    <source>
        <dbReference type="ARBA" id="ARBA00022989"/>
    </source>
</evidence>
<reference evidence="11 12" key="1">
    <citation type="submission" date="2024-01" db="EMBL/GenBank/DDBJ databases">
        <authorList>
            <consortium name="Genoscope - CEA"/>
            <person name="William W."/>
        </authorList>
    </citation>
    <scope>NUCLEOTIDE SEQUENCE [LARGE SCALE GENOMIC DNA]</scope>
    <source>
        <strain evidence="11 12">29B2s-10</strain>
    </source>
</reference>